<name>A0A1E4T4M8_9ASCO</name>
<dbReference type="SUPFAM" id="SSF53474">
    <property type="entry name" value="alpha/beta-Hydrolases"/>
    <property type="match status" value="1"/>
</dbReference>
<feature type="compositionally biased region" description="Basic and acidic residues" evidence="3">
    <location>
        <begin position="632"/>
        <end position="644"/>
    </location>
</feature>
<keyword evidence="2" id="KW-0442">Lipid degradation</keyword>
<dbReference type="InterPro" id="IPR044294">
    <property type="entry name" value="Lipase-like"/>
</dbReference>
<dbReference type="InterPro" id="IPR007751">
    <property type="entry name" value="DUF676_lipase-like"/>
</dbReference>
<organism evidence="5 6">
    <name type="scientific">[Candida] arabinofermentans NRRL YB-2248</name>
    <dbReference type="NCBI Taxonomy" id="983967"/>
    <lineage>
        <taxon>Eukaryota</taxon>
        <taxon>Fungi</taxon>
        <taxon>Dikarya</taxon>
        <taxon>Ascomycota</taxon>
        <taxon>Saccharomycotina</taxon>
        <taxon>Pichiomycetes</taxon>
        <taxon>Pichiales</taxon>
        <taxon>Pichiaceae</taxon>
        <taxon>Ogataea</taxon>
        <taxon>Ogataea/Candida clade</taxon>
    </lineage>
</organism>
<evidence type="ECO:0000313" key="6">
    <source>
        <dbReference type="Proteomes" id="UP000094801"/>
    </source>
</evidence>
<evidence type="ECO:0000313" key="5">
    <source>
        <dbReference type="EMBL" id="ODV86618.1"/>
    </source>
</evidence>
<protein>
    <recommendedName>
        <fullName evidence="4">DUF676 domain-containing protein</fullName>
    </recommendedName>
</protein>
<dbReference type="PANTHER" id="PTHR12482:SF62">
    <property type="entry name" value="LIPASE ROG1-RELATED"/>
    <property type="match status" value="1"/>
</dbReference>
<dbReference type="PANTHER" id="PTHR12482">
    <property type="entry name" value="LIPASE ROG1-RELATED-RELATED"/>
    <property type="match status" value="1"/>
</dbReference>
<dbReference type="OrthoDB" id="5368485at2759"/>
<feature type="region of interest" description="Disordered" evidence="3">
    <location>
        <begin position="470"/>
        <end position="492"/>
    </location>
</feature>
<dbReference type="Gene3D" id="3.40.50.1820">
    <property type="entry name" value="alpha/beta hydrolase"/>
    <property type="match status" value="1"/>
</dbReference>
<evidence type="ECO:0000256" key="2">
    <source>
        <dbReference type="ARBA" id="ARBA00022963"/>
    </source>
</evidence>
<keyword evidence="2" id="KW-0443">Lipid metabolism</keyword>
<feature type="domain" description="DUF676" evidence="4">
    <location>
        <begin position="185"/>
        <end position="375"/>
    </location>
</feature>
<dbReference type="STRING" id="983967.A0A1E4T4M8"/>
<accession>A0A1E4T4M8</accession>
<keyword evidence="6" id="KW-1185">Reference proteome</keyword>
<dbReference type="GO" id="GO:0047372">
    <property type="term" value="F:monoacylglycerol lipase activity"/>
    <property type="evidence" value="ECO:0007669"/>
    <property type="project" value="TreeGrafter"/>
</dbReference>
<reference evidence="6" key="1">
    <citation type="submission" date="2016-04" db="EMBL/GenBank/DDBJ databases">
        <title>Comparative genomics of biotechnologically important yeasts.</title>
        <authorList>
            <consortium name="DOE Joint Genome Institute"/>
            <person name="Riley R."/>
            <person name="Haridas S."/>
            <person name="Wolfe K.H."/>
            <person name="Lopes M.R."/>
            <person name="Hittinger C.T."/>
            <person name="Goker M."/>
            <person name="Salamov A."/>
            <person name="Wisecaver J."/>
            <person name="Long T.M."/>
            <person name="Aerts A.L."/>
            <person name="Barry K."/>
            <person name="Choi C."/>
            <person name="Clum A."/>
            <person name="Coughlan A.Y."/>
            <person name="Deshpande S."/>
            <person name="Douglass A.P."/>
            <person name="Hanson S.J."/>
            <person name="Klenk H.-P."/>
            <person name="Labutti K."/>
            <person name="Lapidus A."/>
            <person name="Lindquist E."/>
            <person name="Lipzen A."/>
            <person name="Meier-Kolthoff J.P."/>
            <person name="Ohm R.A."/>
            <person name="Otillar R.P."/>
            <person name="Pangilinan J."/>
            <person name="Peng Y."/>
            <person name="Rokas A."/>
            <person name="Rosa C.A."/>
            <person name="Scheuner C."/>
            <person name="Sibirny A.A."/>
            <person name="Slot J.C."/>
            <person name="Stielow J.B."/>
            <person name="Sun H."/>
            <person name="Kurtzman C.P."/>
            <person name="Blackwell M."/>
            <person name="Grigoriev I.V."/>
            <person name="Jeffries T.W."/>
        </authorList>
    </citation>
    <scope>NUCLEOTIDE SEQUENCE [LARGE SCALE GENOMIC DNA]</scope>
    <source>
        <strain evidence="6">NRRL YB-2248</strain>
    </source>
</reference>
<feature type="region of interest" description="Disordered" evidence="3">
    <location>
        <begin position="661"/>
        <end position="725"/>
    </location>
</feature>
<evidence type="ECO:0000256" key="3">
    <source>
        <dbReference type="SAM" id="MobiDB-lite"/>
    </source>
</evidence>
<feature type="region of interest" description="Disordered" evidence="3">
    <location>
        <begin position="623"/>
        <end position="644"/>
    </location>
</feature>
<proteinExistence type="inferred from homology"/>
<feature type="compositionally biased region" description="Basic and acidic residues" evidence="3">
    <location>
        <begin position="470"/>
        <end position="491"/>
    </location>
</feature>
<comment type="similarity">
    <text evidence="1">Belongs to the putative lipase ROG1 family.</text>
</comment>
<dbReference type="AlphaFoldDB" id="A0A1E4T4M8"/>
<evidence type="ECO:0000259" key="4">
    <source>
        <dbReference type="Pfam" id="PF05057"/>
    </source>
</evidence>
<dbReference type="Pfam" id="PF05057">
    <property type="entry name" value="DUF676"/>
    <property type="match status" value="1"/>
</dbReference>
<dbReference type="InterPro" id="IPR029058">
    <property type="entry name" value="AB_hydrolase_fold"/>
</dbReference>
<evidence type="ECO:0000256" key="1">
    <source>
        <dbReference type="ARBA" id="ARBA00007920"/>
    </source>
</evidence>
<dbReference type="GO" id="GO:0016042">
    <property type="term" value="P:lipid catabolic process"/>
    <property type="evidence" value="ECO:0007669"/>
    <property type="project" value="UniProtKB-KW"/>
</dbReference>
<sequence>MIMEDKKHHSVPTALLYRSHSSLKIGDVHRYIITYFPKEGEDPTKSLFIKIKNVEMIPLRAAYLAGPYIIYCDVRTDDYTHNKGCFITADQPIYDPSLSAGQSLVAELSLHTMKEKHVWIVDVISQMLFSTSSEVHYEIMLGKDPSCLHRHNMGDELGKFTTRLDVQHMKTVDLWNQPPPSSIPNDPVHLVIITHGLLSNVSADMFYLKEQIELMASKTGENIVVRGFADNVCKTERGVRYLGRRLAEYIVRTVVPSMNVTKISFVAHSLGGLVQTFAIAYIQLNYPEFFDNVKPETFIAMASPFLGISNENPAYVKVALSFGIVGKTGQDLGLQGTKPLLMLLPSEPTRKILRKFKRRTLYANTVHDGIVPLRTSALLYLDWKALSSVYATLKDANTLNTDAAKKSERNTTQDSESVSEIPANVEGESSDASLVTSLKSKLLSPLQTAMAFCLPSMQDDSKIHRYARYQTKDGRSESDDDDSNSKSHIEPLPKSSVIESIKRVVLPPLPPLKYLIDPNSREQVILHDKIYDPDCIPRKNLRSSSTLLESLDPIKRQRILEEKIARRWHNGMTWRKVLVNLLPDAHNNIIVRRRFANAYGWLVVDHMVENHFGERSFKGEDVSDWDWTPSDSHTENEVEDKESQLADAKLSDILIKQRNKASKEFGNDPINTSPIVSGSIIEPSEYCGDDDGYPEDNPASPRARESRDVEPNSMRRFSTETVDDDNGWINDFDSEVYDGAAGMINTVTESVNDGLDAFKKTIFRDSEETEVARNKNNYADESMEDGGVNFERQASLDLSGSPIMHYL</sequence>
<dbReference type="Proteomes" id="UP000094801">
    <property type="component" value="Unassembled WGS sequence"/>
</dbReference>
<dbReference type="EMBL" id="KV453849">
    <property type="protein sequence ID" value="ODV86618.1"/>
    <property type="molecule type" value="Genomic_DNA"/>
</dbReference>
<feature type="region of interest" description="Disordered" evidence="3">
    <location>
        <begin position="403"/>
        <end position="430"/>
    </location>
</feature>
<gene>
    <name evidence="5" type="ORF">CANARDRAFT_27046</name>
</gene>